<evidence type="ECO:0000313" key="2">
    <source>
        <dbReference type="Proteomes" id="UP000760480"/>
    </source>
</evidence>
<comment type="caution">
    <text evidence="1">The sequence shown here is derived from an EMBL/GenBank/DDBJ whole genome shotgun (WGS) entry which is preliminary data.</text>
</comment>
<dbReference type="InterPro" id="IPR036397">
    <property type="entry name" value="RNaseH_sf"/>
</dbReference>
<proteinExistence type="predicted"/>
<reference evidence="1 2" key="1">
    <citation type="submission" date="2019-03" db="EMBL/GenBank/DDBJ databases">
        <title>Metabolic reconstructions from genomes of highly enriched 'Candidatus Accumulibacter' and 'Candidatus Competibacter' bioreactor populations.</title>
        <authorList>
            <person name="Annavajhala M.K."/>
            <person name="Welles L."/>
            <person name="Abbas B."/>
            <person name="Sorokin D."/>
            <person name="Park H."/>
            <person name="Van Loosdrecht M."/>
            <person name="Chandran K."/>
        </authorList>
    </citation>
    <scope>NUCLEOTIDE SEQUENCE [LARGE SCALE GENOMIC DNA]</scope>
    <source>
        <strain evidence="1 2">SBR_G</strain>
    </source>
</reference>
<dbReference type="EMBL" id="SPMZ01000045">
    <property type="protein sequence ID" value="NMQ20350.1"/>
    <property type="molecule type" value="Genomic_DNA"/>
</dbReference>
<evidence type="ECO:0000313" key="1">
    <source>
        <dbReference type="EMBL" id="NMQ20350.1"/>
    </source>
</evidence>
<dbReference type="Proteomes" id="UP000760480">
    <property type="component" value="Unassembled WGS sequence"/>
</dbReference>
<dbReference type="RefSeq" id="WP_169249622.1">
    <property type="nucleotide sequence ID" value="NZ_SPMZ01000045.1"/>
</dbReference>
<keyword evidence="2" id="KW-1185">Reference proteome</keyword>
<gene>
    <name evidence="1" type="ORF">E4P82_14795</name>
</gene>
<accession>A0ABX1TLR4</accession>
<feature type="non-terminal residue" evidence="1">
    <location>
        <position position="1"/>
    </location>
</feature>
<protein>
    <submittedName>
        <fullName evidence="1">Transposase</fullName>
    </submittedName>
</protein>
<organism evidence="1 2">
    <name type="scientific">Candidatus Competibacter phosphatis</name>
    <dbReference type="NCBI Taxonomy" id="221280"/>
    <lineage>
        <taxon>Bacteria</taxon>
        <taxon>Pseudomonadati</taxon>
        <taxon>Pseudomonadota</taxon>
        <taxon>Gammaproteobacteria</taxon>
        <taxon>Candidatus Competibacteraceae</taxon>
        <taxon>Candidatus Competibacter</taxon>
    </lineage>
</organism>
<dbReference type="Gene3D" id="3.30.420.10">
    <property type="entry name" value="Ribonuclease H-like superfamily/Ribonuclease H"/>
    <property type="match status" value="1"/>
</dbReference>
<dbReference type="InterPro" id="IPR012337">
    <property type="entry name" value="RNaseH-like_sf"/>
</dbReference>
<dbReference type="SUPFAM" id="SSF53098">
    <property type="entry name" value="Ribonuclease H-like"/>
    <property type="match status" value="1"/>
</dbReference>
<sequence>RSAGMGILERLNRTFNARIRLFVTRSVPWADLKTLLPGFQYWYNERRLHSHLEYRPPATVLADEVAAILS</sequence>
<name>A0ABX1TLR4_9GAMM</name>